<organism evidence="7 8">
    <name type="scientific">Synaphobranchus kaupii</name>
    <name type="common">Kaup's arrowtooth eel</name>
    <dbReference type="NCBI Taxonomy" id="118154"/>
    <lineage>
        <taxon>Eukaryota</taxon>
        <taxon>Metazoa</taxon>
        <taxon>Chordata</taxon>
        <taxon>Craniata</taxon>
        <taxon>Vertebrata</taxon>
        <taxon>Euteleostomi</taxon>
        <taxon>Actinopterygii</taxon>
        <taxon>Neopterygii</taxon>
        <taxon>Teleostei</taxon>
        <taxon>Anguilliformes</taxon>
        <taxon>Synaphobranchidae</taxon>
        <taxon>Synaphobranchus</taxon>
    </lineage>
</organism>
<dbReference type="PANTHER" id="PTHR20544:SF0">
    <property type="entry name" value="NUCLEOPROTEIN TPR_MLP1 DOMAIN-CONTAINING PROTEIN"/>
    <property type="match status" value="1"/>
</dbReference>
<evidence type="ECO:0000256" key="5">
    <source>
        <dbReference type="SAM" id="Coils"/>
    </source>
</evidence>
<name>A0A9Q1FFF7_SYNKA</name>
<dbReference type="EMBL" id="JAINUF010000006">
    <property type="protein sequence ID" value="KAJ8357289.1"/>
    <property type="molecule type" value="Genomic_DNA"/>
</dbReference>
<protein>
    <submittedName>
        <fullName evidence="7">Uncharacterized protein</fullName>
    </submittedName>
</protein>
<dbReference type="SUPFAM" id="SSF90257">
    <property type="entry name" value="Myosin rod fragments"/>
    <property type="match status" value="1"/>
</dbReference>
<accession>A0A9Q1FFF7</accession>
<keyword evidence="5" id="KW-0175">Coiled coil</keyword>
<dbReference type="SUPFAM" id="SSF57997">
    <property type="entry name" value="Tropomyosin"/>
    <property type="match status" value="1"/>
</dbReference>
<reference evidence="7" key="1">
    <citation type="journal article" date="2023" name="Science">
        <title>Genome structures resolve the early diversification of teleost fishes.</title>
        <authorList>
            <person name="Parey E."/>
            <person name="Louis A."/>
            <person name="Montfort J."/>
            <person name="Bouchez O."/>
            <person name="Roques C."/>
            <person name="Iampietro C."/>
            <person name="Lluch J."/>
            <person name="Castinel A."/>
            <person name="Donnadieu C."/>
            <person name="Desvignes T."/>
            <person name="Floi Bucao C."/>
            <person name="Jouanno E."/>
            <person name="Wen M."/>
            <person name="Mejri S."/>
            <person name="Dirks R."/>
            <person name="Jansen H."/>
            <person name="Henkel C."/>
            <person name="Chen W.J."/>
            <person name="Zahm M."/>
            <person name="Cabau C."/>
            <person name="Klopp C."/>
            <person name="Thompson A.W."/>
            <person name="Robinson-Rechavi M."/>
            <person name="Braasch I."/>
            <person name="Lecointre G."/>
            <person name="Bobe J."/>
            <person name="Postlethwait J.H."/>
            <person name="Berthelot C."/>
            <person name="Roest Crollius H."/>
            <person name="Guiguen Y."/>
        </authorList>
    </citation>
    <scope>NUCLEOTIDE SEQUENCE</scope>
    <source>
        <strain evidence="7">WJC10195</strain>
    </source>
</reference>
<dbReference type="PANTHER" id="PTHR20544">
    <property type="entry name" value="CENTROSOMAL PROTEIN CEP135"/>
    <property type="match status" value="1"/>
</dbReference>
<feature type="coiled-coil region" evidence="5">
    <location>
        <begin position="225"/>
        <end position="336"/>
    </location>
</feature>
<feature type="coiled-coil region" evidence="5">
    <location>
        <begin position="577"/>
        <end position="1426"/>
    </location>
</feature>
<comment type="similarity">
    <text evidence="4">Belongs to the CEP135/TSGA10 family.</text>
</comment>
<keyword evidence="8" id="KW-1185">Reference proteome</keyword>
<comment type="caution">
    <text evidence="7">The sequence shown here is derived from an EMBL/GenBank/DDBJ whole genome shotgun (WGS) entry which is preliminary data.</text>
</comment>
<dbReference type="OrthoDB" id="8942159at2759"/>
<evidence type="ECO:0000256" key="2">
    <source>
        <dbReference type="ARBA" id="ARBA00022490"/>
    </source>
</evidence>
<evidence type="ECO:0000313" key="7">
    <source>
        <dbReference type="EMBL" id="KAJ8357289.1"/>
    </source>
</evidence>
<feature type="region of interest" description="Disordered" evidence="6">
    <location>
        <begin position="38"/>
        <end position="86"/>
    </location>
</feature>
<dbReference type="GO" id="GO:0005814">
    <property type="term" value="C:centriole"/>
    <property type="evidence" value="ECO:0007669"/>
    <property type="project" value="UniProtKB-SubCell"/>
</dbReference>
<keyword evidence="3" id="KW-0206">Cytoskeleton</keyword>
<dbReference type="InterPro" id="IPR051877">
    <property type="entry name" value="Centriole_BasalBody_StrucProt"/>
</dbReference>
<feature type="coiled-coil region" evidence="5">
    <location>
        <begin position="400"/>
        <end position="539"/>
    </location>
</feature>
<feature type="compositionally biased region" description="Basic and acidic residues" evidence="6">
    <location>
        <begin position="1512"/>
        <end position="1522"/>
    </location>
</feature>
<feature type="compositionally biased region" description="Polar residues" evidence="6">
    <location>
        <begin position="1495"/>
        <end position="1508"/>
    </location>
</feature>
<feature type="compositionally biased region" description="Basic and acidic residues" evidence="6">
    <location>
        <begin position="51"/>
        <end position="63"/>
    </location>
</feature>
<evidence type="ECO:0000313" key="8">
    <source>
        <dbReference type="Proteomes" id="UP001152622"/>
    </source>
</evidence>
<evidence type="ECO:0000256" key="6">
    <source>
        <dbReference type="SAM" id="MobiDB-lite"/>
    </source>
</evidence>
<proteinExistence type="inferred from homology"/>
<feature type="compositionally biased region" description="Polar residues" evidence="6">
    <location>
        <begin position="65"/>
        <end position="82"/>
    </location>
</feature>
<evidence type="ECO:0000256" key="1">
    <source>
        <dbReference type="ARBA" id="ARBA00004114"/>
    </source>
</evidence>
<dbReference type="Proteomes" id="UP001152622">
    <property type="component" value="Chromosome 6"/>
</dbReference>
<comment type="subcellular location">
    <subcellularLocation>
        <location evidence="1">Cytoplasm</location>
        <location evidence="1">Cytoskeleton</location>
        <location evidence="1">Microtubule organizing center</location>
        <location evidence="1">Centrosome</location>
        <location evidence="1">Centriole</location>
    </subcellularLocation>
</comment>
<evidence type="ECO:0000256" key="3">
    <source>
        <dbReference type="ARBA" id="ARBA00023212"/>
    </source>
</evidence>
<evidence type="ECO:0000256" key="4">
    <source>
        <dbReference type="ARBA" id="ARBA00038123"/>
    </source>
</evidence>
<keyword evidence="2" id="KW-0963">Cytoplasm</keyword>
<sequence length="1541" mass="175466">MNPRASCRKDTGILLWTRDCKPDSTTERRMLLTSLDKTDIDMQNRQNMGFPERKRSVDKEWSYKQEVTSSDSPSREPLNSSNLRRRPLAKGLAHDLAQMRKDKLVPRLPGKYVDAPRLLRNINRRSVQNPQVSQEQSKSEKMYLMQRVKDLQATILKLDEERCDFNNSQSMKEEHILGLEKQIHVYSCKMGVAGEEFKKSQAECSSLREHKTKSENVLSDSQCKLNAKVRELQNALDRNEQLEHQNDTLFEQLNGVREGFYNLQSMMFQLNQDKEDLREQLDKKDKVMGCLNVKVEKLETSAKSLREEVSRGNRELDAMQRTVTDTKEQLNAAVTEKDATFQANSDLQDDLDKVHLDNVALQRKMEGPSQEAELLQRKLQDFMAESSCSQMLLSSQKEVIENLKYGVKELETAVKSLQQEVNRGNSELDAVQRKLTEQEKQLNAVLREKEALIKANADLKGDRYRIQVDNQAMESRVEGSSQEVELLQKKLRDCIAESSQMEMMLWSKEDVIEDLELTIDELESSAKSLQQEVSRELDAVQRKLTDKARKLSAVVREKEALLKTNTDLHGDFDRIQFNDQREVIENLQLQMQELETSLKTLQEALCERDRELDTMRTKHAGAEKELDSLEKEKEAIFQANAALRDYLNTAKLDNQTLQRKVEGSSQEGLQRKLQECVTESSYLKILLSSKEDVIEHLQVAVKELRTKGLQQEASRDNGELDALQRKLKDNRENLDIVLQEKELMLKENADLKSVLAEVQLINQALQCKVEGSSQEVELLQKKLQECMTESVSTGTFLSSKDDVIGRLQLTVEELEESAKSLQQALNRVHSELGDVQKKLRDAEQRLGTVVGEKEVMLKERADLQGHLDKMQDDNRALQRKADGSSQEAELLRKTLQDYMTESTHTKILLSAKEDSNESMLLRIQELETSAKSLQQEACERDRELDAAQKRLTDAAKDLDFAAMEKEAALQANARIRPDFDKLQLDNQALQRKVDGSSQEAELLQKKLQDYMTESTHTKILLSAKEDSNESMLLRIQELETSAKSLQQEACERDRELDAAQKRLTDAAKDLDFAAMEKEAALQANARIRPDFDKLQLDNQALQRKVDGSSQEAELLQKKLQDYMTESTHTKILLSAKEDSNESMLLRIQELETSAKSLQQEACERDRELDAAQKRLTDAAKDLDFAAMEKEAALQANARIRPDFDKLRLDNQALQCKVDGSSQEAELLQKKLQECMTGRSQDNILLSSKEEAIARMRLTVTQLETSAKSLQQEVSRANTVLDAVHRKLTGTEENLDSVIREKGSLLKANTDLQDTLGKIQLDNQALQRKVDGSSQEADLLQRKLQDSVSKLSCTNEQLSFKEEVIETLELTVKELETSVKNLQQSTNRAQKEFEFARKRVSNTEEILSALMKEKETIQKENLGLRNDLYSVHSGNQALYRRMEGSSQEVELLQMELQDFSTDVNILQSWVTSSEAAIARLLKTFEGLEPSVENLQQAQHTVDMNSDATGSESKSAESESKSADTEPYAAVPEEEGRVTPAQD</sequence>
<gene>
    <name evidence="7" type="ORF">SKAU_G00200830</name>
</gene>
<feature type="region of interest" description="Disordered" evidence="6">
    <location>
        <begin position="1495"/>
        <end position="1541"/>
    </location>
</feature>